<dbReference type="PANTHER" id="PTHR42711">
    <property type="entry name" value="ABC TRANSPORTER ATP-BINDING PROTEIN"/>
    <property type="match status" value="1"/>
</dbReference>
<evidence type="ECO:0000256" key="11">
    <source>
        <dbReference type="SAM" id="MobiDB-lite"/>
    </source>
</evidence>
<dbReference type="GO" id="GO:1900753">
    <property type="term" value="P:doxorubicin transport"/>
    <property type="evidence" value="ECO:0007669"/>
    <property type="project" value="InterPro"/>
</dbReference>
<keyword evidence="4" id="KW-1003">Cell membrane</keyword>
<dbReference type="Pfam" id="PF00005">
    <property type="entry name" value="ABC_tran"/>
    <property type="match status" value="1"/>
</dbReference>
<keyword evidence="14" id="KW-1185">Reference proteome</keyword>
<evidence type="ECO:0000313" key="14">
    <source>
        <dbReference type="Proteomes" id="UP000198609"/>
    </source>
</evidence>
<evidence type="ECO:0000256" key="10">
    <source>
        <dbReference type="ARBA" id="ARBA00049985"/>
    </source>
</evidence>
<dbReference type="GO" id="GO:0046677">
    <property type="term" value="P:response to antibiotic"/>
    <property type="evidence" value="ECO:0007669"/>
    <property type="project" value="UniProtKB-KW"/>
</dbReference>
<accession>A0A1H4N135</accession>
<dbReference type="PANTHER" id="PTHR42711:SF19">
    <property type="entry name" value="DOXORUBICIN RESISTANCE ATP-BINDING PROTEIN DRRA"/>
    <property type="match status" value="1"/>
</dbReference>
<dbReference type="GO" id="GO:0043215">
    <property type="term" value="P:daunorubicin transport"/>
    <property type="evidence" value="ECO:0007669"/>
    <property type="project" value="InterPro"/>
</dbReference>
<keyword evidence="9" id="KW-0046">Antibiotic resistance</keyword>
<dbReference type="InterPro" id="IPR003439">
    <property type="entry name" value="ABC_transporter-like_ATP-bd"/>
</dbReference>
<dbReference type="InterPro" id="IPR050763">
    <property type="entry name" value="ABC_transporter_ATP-binding"/>
</dbReference>
<comment type="similarity">
    <text evidence="10">Belongs to the ABC transporter superfamily. Drug exporter-1 (DrugE1) (TC 3.A.1.105) family.</text>
</comment>
<dbReference type="InterPro" id="IPR003593">
    <property type="entry name" value="AAA+_ATPase"/>
</dbReference>
<dbReference type="InterPro" id="IPR005894">
    <property type="entry name" value="DrrA"/>
</dbReference>
<dbReference type="SMART" id="SM00382">
    <property type="entry name" value="AAA"/>
    <property type="match status" value="1"/>
</dbReference>
<sequence>MHSSVMLTSRQGSGQQPPAAVSTADLRKSYGDKTVLDGIDLRIPSGSVFALLGPNGAGKTTTVQILSTLIAADGGQAQVAGHDVATSPEGVRATIGVTGQFAALDDLLTAEENVLLMTDLLRLGKREGRRRAKELLARFDIADVAHKRAAFFSGGMRRRLDLAMTLVGDPQVIFLDEPTTGLDPRSRRTMWETVRSLVADGVTVFLTTQYLEEADQLADRIAVLDGGRIVAEGTADELKAQIPGSHVRLRFTDPDEYERAAAAFPEAARDDEQLALRVAGDGDLDALRALFDRLDAAGIRAADFSVHTPDLDDVFLALTGDGSTNTALHAKETLR</sequence>
<dbReference type="Proteomes" id="UP000198609">
    <property type="component" value="Unassembled WGS sequence"/>
</dbReference>
<proteinExistence type="inferred from homology"/>
<evidence type="ECO:0000259" key="12">
    <source>
        <dbReference type="PROSITE" id="PS50893"/>
    </source>
</evidence>
<dbReference type="NCBIfam" id="TIGR01188">
    <property type="entry name" value="drrA"/>
    <property type="match status" value="1"/>
</dbReference>
<evidence type="ECO:0000256" key="7">
    <source>
        <dbReference type="ARBA" id="ARBA00022967"/>
    </source>
</evidence>
<gene>
    <name evidence="13" type="ORF">SAMN04490356_2073</name>
</gene>
<dbReference type="SUPFAM" id="SSF52540">
    <property type="entry name" value="P-loop containing nucleoside triphosphate hydrolases"/>
    <property type="match status" value="1"/>
</dbReference>
<evidence type="ECO:0000256" key="3">
    <source>
        <dbReference type="ARBA" id="ARBA00022448"/>
    </source>
</evidence>
<evidence type="ECO:0000256" key="2">
    <source>
        <dbReference type="ARBA" id="ARBA00012191"/>
    </source>
</evidence>
<dbReference type="EC" id="7.6.2.2" evidence="2"/>
<dbReference type="InterPro" id="IPR017871">
    <property type="entry name" value="ABC_transporter-like_CS"/>
</dbReference>
<dbReference type="EMBL" id="FNST01000002">
    <property type="protein sequence ID" value="SEB89021.1"/>
    <property type="molecule type" value="Genomic_DNA"/>
</dbReference>
<evidence type="ECO:0000256" key="9">
    <source>
        <dbReference type="ARBA" id="ARBA00023251"/>
    </source>
</evidence>
<evidence type="ECO:0000256" key="4">
    <source>
        <dbReference type="ARBA" id="ARBA00022475"/>
    </source>
</evidence>
<protein>
    <recommendedName>
        <fullName evidence="2">ABC-type xenobiotic transporter</fullName>
        <ecNumber evidence="2">7.6.2.2</ecNumber>
    </recommendedName>
</protein>
<feature type="domain" description="ABC transporter" evidence="12">
    <location>
        <begin position="21"/>
        <end position="251"/>
    </location>
</feature>
<name>A0A1H4N135_STRMJ</name>
<evidence type="ECO:0000256" key="5">
    <source>
        <dbReference type="ARBA" id="ARBA00022741"/>
    </source>
</evidence>
<dbReference type="InterPro" id="IPR025302">
    <property type="entry name" value="DrrA1/2-like_C"/>
</dbReference>
<evidence type="ECO:0000256" key="8">
    <source>
        <dbReference type="ARBA" id="ARBA00023136"/>
    </source>
</evidence>
<dbReference type="GO" id="GO:0005886">
    <property type="term" value="C:plasma membrane"/>
    <property type="evidence" value="ECO:0007669"/>
    <property type="project" value="UniProtKB-SubCell"/>
</dbReference>
<comment type="subcellular location">
    <subcellularLocation>
        <location evidence="1">Cell membrane</location>
        <topology evidence="1">Peripheral membrane protein</topology>
        <orientation evidence="1">Cytoplasmic side</orientation>
    </subcellularLocation>
</comment>
<evidence type="ECO:0000256" key="6">
    <source>
        <dbReference type="ARBA" id="ARBA00022840"/>
    </source>
</evidence>
<keyword evidence="3" id="KW-0813">Transport</keyword>
<dbReference type="GO" id="GO:0008559">
    <property type="term" value="F:ABC-type xenobiotic transporter activity"/>
    <property type="evidence" value="ECO:0007669"/>
    <property type="project" value="UniProtKB-EC"/>
</dbReference>
<keyword evidence="6 13" id="KW-0067">ATP-binding</keyword>
<feature type="compositionally biased region" description="Polar residues" evidence="11">
    <location>
        <begin position="1"/>
        <end position="16"/>
    </location>
</feature>
<organism evidence="13 14">
    <name type="scientific">Streptomyces melanosporofaciens</name>
    <dbReference type="NCBI Taxonomy" id="67327"/>
    <lineage>
        <taxon>Bacteria</taxon>
        <taxon>Bacillati</taxon>
        <taxon>Actinomycetota</taxon>
        <taxon>Actinomycetes</taxon>
        <taxon>Kitasatosporales</taxon>
        <taxon>Streptomycetaceae</taxon>
        <taxon>Streptomyces</taxon>
        <taxon>Streptomyces violaceusniger group</taxon>
    </lineage>
</organism>
<evidence type="ECO:0000313" key="13">
    <source>
        <dbReference type="EMBL" id="SEB89021.1"/>
    </source>
</evidence>
<dbReference type="InterPro" id="IPR027417">
    <property type="entry name" value="P-loop_NTPase"/>
</dbReference>
<dbReference type="PROSITE" id="PS50893">
    <property type="entry name" value="ABC_TRANSPORTER_2"/>
    <property type="match status" value="1"/>
</dbReference>
<feature type="region of interest" description="Disordered" evidence="11">
    <location>
        <begin position="1"/>
        <end position="24"/>
    </location>
</feature>
<dbReference type="AlphaFoldDB" id="A0A1H4N135"/>
<dbReference type="FunFam" id="3.40.50.300:FF:000589">
    <property type="entry name" value="ABC transporter, ATP-binding subunit"/>
    <property type="match status" value="1"/>
</dbReference>
<dbReference type="GO" id="GO:0005524">
    <property type="term" value="F:ATP binding"/>
    <property type="evidence" value="ECO:0007669"/>
    <property type="project" value="UniProtKB-KW"/>
</dbReference>
<keyword evidence="7" id="KW-1278">Translocase</keyword>
<dbReference type="Pfam" id="PF13732">
    <property type="entry name" value="DrrA1-3_C"/>
    <property type="match status" value="1"/>
</dbReference>
<dbReference type="GO" id="GO:0016887">
    <property type="term" value="F:ATP hydrolysis activity"/>
    <property type="evidence" value="ECO:0007669"/>
    <property type="project" value="InterPro"/>
</dbReference>
<keyword evidence="8" id="KW-0472">Membrane</keyword>
<dbReference type="Gene3D" id="3.40.50.300">
    <property type="entry name" value="P-loop containing nucleotide triphosphate hydrolases"/>
    <property type="match status" value="1"/>
</dbReference>
<evidence type="ECO:0000256" key="1">
    <source>
        <dbReference type="ARBA" id="ARBA00004413"/>
    </source>
</evidence>
<reference evidence="14" key="1">
    <citation type="submission" date="2016-10" db="EMBL/GenBank/DDBJ databases">
        <authorList>
            <person name="Varghese N."/>
            <person name="Submissions S."/>
        </authorList>
    </citation>
    <scope>NUCLEOTIDE SEQUENCE [LARGE SCALE GENOMIC DNA]</scope>
    <source>
        <strain evidence="14">DSM 40318</strain>
    </source>
</reference>
<keyword evidence="5" id="KW-0547">Nucleotide-binding</keyword>
<dbReference type="PROSITE" id="PS00211">
    <property type="entry name" value="ABC_TRANSPORTER_1"/>
    <property type="match status" value="1"/>
</dbReference>